<evidence type="ECO:0000256" key="7">
    <source>
        <dbReference type="ARBA" id="ARBA00023163"/>
    </source>
</evidence>
<dbReference type="Pfam" id="PF03294">
    <property type="entry name" value="Pox_Rap94"/>
    <property type="match status" value="1"/>
</dbReference>
<accession>A0ABM9QKC6</accession>
<gene>
    <name evidence="10" type="ORF">CHREV_073</name>
</gene>
<keyword evidence="4" id="KW-0806">Transcription termination</keyword>
<evidence type="ECO:0000256" key="4">
    <source>
        <dbReference type="ARBA" id="ARBA00022472"/>
    </source>
</evidence>
<evidence type="ECO:0000256" key="8">
    <source>
        <dbReference type="ARBA" id="ARBA00032150"/>
    </source>
</evidence>
<evidence type="ECO:0000256" key="2">
    <source>
        <dbReference type="ARBA" id="ARBA00007680"/>
    </source>
</evidence>
<keyword evidence="5" id="KW-0946">Virion</keyword>
<reference evidence="10" key="1">
    <citation type="journal article" date="2013" name="J. Virol.">
        <title>New Insights into the Evolution of Entomopoxvirinae from the Complete Genome Sequences of Four Entomopoxviruses Infecting Adoxophyes honmai, Choristoneura biennis, Choristoneura rosaceana, and Mythimna separata.</title>
        <authorList>
            <person name="Theze J."/>
            <person name="Takatsuka J."/>
            <person name="Li Z."/>
            <person name="Gallais J."/>
            <person name="Doucet D."/>
            <person name="Arif B."/>
            <person name="Nakai M."/>
            <person name="Herniou E.A."/>
        </authorList>
    </citation>
    <scope>NUCLEOTIDE SEQUENCE</scope>
</reference>
<keyword evidence="6" id="KW-0805">Transcription regulation</keyword>
<proteinExistence type="inferred from homology"/>
<name>A0ABM9QKC6_9POXV</name>
<dbReference type="EMBL" id="HF679133">
    <property type="protein sequence ID" value="CCU55975.1"/>
    <property type="molecule type" value="Genomic_DNA"/>
</dbReference>
<evidence type="ECO:0000256" key="9">
    <source>
        <dbReference type="ARBA" id="ARBA00033422"/>
    </source>
</evidence>
<evidence type="ECO:0000313" key="11">
    <source>
        <dbReference type="Proteomes" id="UP000792374"/>
    </source>
</evidence>
<evidence type="ECO:0000256" key="1">
    <source>
        <dbReference type="ARBA" id="ARBA00004328"/>
    </source>
</evidence>
<evidence type="ECO:0000256" key="6">
    <source>
        <dbReference type="ARBA" id="ARBA00023015"/>
    </source>
</evidence>
<dbReference type="Proteomes" id="UP000792374">
    <property type="component" value="Genome"/>
</dbReference>
<evidence type="ECO:0000313" key="10">
    <source>
        <dbReference type="EMBL" id="CCU55975.1"/>
    </source>
</evidence>
<dbReference type="RefSeq" id="YP_008004477.1">
    <property type="nucleotide sequence ID" value="NC_021249.1"/>
</dbReference>
<dbReference type="GeneID" id="15613398"/>
<dbReference type="InterPro" id="IPR004974">
    <property type="entry name" value="Pox_Rap94"/>
</dbReference>
<keyword evidence="11" id="KW-1185">Reference proteome</keyword>
<evidence type="ECO:0000256" key="5">
    <source>
        <dbReference type="ARBA" id="ARBA00022844"/>
    </source>
</evidence>
<protein>
    <recommendedName>
        <fullName evidence="3">RNA polymerase-associated transcription-specificity factor RAP94</fullName>
    </recommendedName>
    <alternativeName>
        <fullName evidence="8">Protein H4</fullName>
    </alternativeName>
    <alternativeName>
        <fullName evidence="9">RPO-associated protein of 94 kDa</fullName>
    </alternativeName>
</protein>
<comment type="subcellular location">
    <subcellularLocation>
        <location evidence="1">Virion</location>
    </subcellularLocation>
</comment>
<organism evidence="10 11">
    <name type="scientific">Choristoneura rosaceana entomopoxvirus 'L'</name>
    <dbReference type="NCBI Taxonomy" id="1293539"/>
    <lineage>
        <taxon>Viruses</taxon>
        <taxon>Varidnaviria</taxon>
        <taxon>Bamfordvirae</taxon>
        <taxon>Nucleocytoviricota</taxon>
        <taxon>Pokkesviricetes</taxon>
        <taxon>Chitovirales</taxon>
        <taxon>Poxviridae</taxon>
        <taxon>Entomopoxvirinae</taxon>
        <taxon>Betaentomopoxvirus</taxon>
        <taxon>Betaentomopoxvirus crosaceana</taxon>
        <taxon>Choristoneura rosaceana entomopoxvirus</taxon>
    </lineage>
</organism>
<keyword evidence="7" id="KW-0804">Transcription</keyword>
<evidence type="ECO:0000256" key="3">
    <source>
        <dbReference type="ARBA" id="ARBA00019543"/>
    </source>
</evidence>
<comment type="similarity">
    <text evidence="2">Belongs to the poxviridae protein RAP94 family.</text>
</comment>
<sequence>MEQAEIIKTINDIIDYIKSDKNNKSINNFIFENKDLYDNIVIYSKLLNDKDFKFLYNIVEKYPDTNPNIIYNIFKTSQITITHDININKIIQNKDNIKINQDIHTYNYLLLLNNLYIFQPIPKFINVLWDIKSKNVDNLEKINNINTNTLSIITSLETTKVNIIYISFTYISSYIESHRAELTLNKKFSIYDNLRRIIGVPISNNNYKLNYYIKAKIDSETLIYNIFNSVAFKKVIIHGFGVYQIKDTKSIINDTINEISSYIINNNKEKLYQRTYCCCYFLNCYYEKIFKNLSMQLYDKIEYPNIINIDDVIHKQYEYYECQHVQEYKKVFKNVENFYSNTNKFLETYINIVNKIAICKICGESLDMFNFEEANYIQSKGEIIITTNKENIFQYDTYSSLINAELFLTDIIGIYDDIFNTNRMDDFNNISRIIIDLFININTNRLEYQDKYRKQLSISELFFIRLSNNLFISVYNEKEQYSEKRQINMFIIFGICLVLLSNFNELIGIIKNNKKLKTIFDNQNDIKINLDNFIKDTVFTYITRNRLSDKKNRSVINYDIIVDVYLDILTPELRSCYNIILNRFYKNIDVLKYDYIELPDIPLLPVTLGYKHKNINTGPTMFFLPLENIINYNKVSIYENNTRYITYDMLHIKKLSNFSNNDINVELKAIIDRIKSEYYYKNISIINIEQMNNYNFYIDIGQKYFFYIDDILTVSNIVLKNNIYAKIMNFADSLPFLDIIYKFHYTLLFDNLNLLFNYFFPSVQIIFNYDEEYISRDYFHYIVYNVLISLIDTNILAWIDINKDIISKLYDDTLKFYVKIIY</sequence>